<dbReference type="PROSITE" id="PS51831">
    <property type="entry name" value="HD"/>
    <property type="match status" value="1"/>
</dbReference>
<dbReference type="InterPro" id="IPR051094">
    <property type="entry name" value="Diverse_Catalytic_Enzymes"/>
</dbReference>
<dbReference type="OrthoDB" id="9782134at2"/>
<feature type="domain" description="HD" evidence="7">
    <location>
        <begin position="20"/>
        <end position="135"/>
    </location>
</feature>
<dbReference type="Pfam" id="PF01966">
    <property type="entry name" value="HD"/>
    <property type="match status" value="1"/>
</dbReference>
<dbReference type="GO" id="GO:0046872">
    <property type="term" value="F:metal ion binding"/>
    <property type="evidence" value="ECO:0007669"/>
    <property type="project" value="UniProtKB-KW"/>
</dbReference>
<keyword evidence="2" id="KW-0479">Metal-binding</keyword>
<dbReference type="AlphaFoldDB" id="A0A1H4FFK9"/>
<keyword evidence="5" id="KW-0408">Iron</keyword>
<evidence type="ECO:0000256" key="4">
    <source>
        <dbReference type="ARBA" id="ARBA00022801"/>
    </source>
</evidence>
<sequence>MKLDRDMALELVKAKLKKERFEHTIRVTDTAVKLAEMYGADVEKAERAAILHDYAKYRNREEMKRWIKSDPRLPKDLLHYHHELWHGPVGAVILEKEAGLDDAEVAGAIACHTTGKANMNVLDKVIFLADYIEPGRKFPGIDEVRGTAKEDLDKACLQAAHNTIFFLMSKGQKVYPDTLHNYNHLINIITHK</sequence>
<dbReference type="SUPFAM" id="SSF109604">
    <property type="entry name" value="HD-domain/PDEase-like"/>
    <property type="match status" value="1"/>
</dbReference>
<keyword evidence="3" id="KW-0547">Nucleotide-binding</keyword>
<dbReference type="RefSeq" id="WP_093045529.1">
    <property type="nucleotide sequence ID" value="NZ_FNQR01000011.1"/>
</dbReference>
<evidence type="ECO:0000256" key="2">
    <source>
        <dbReference type="ARBA" id="ARBA00022723"/>
    </source>
</evidence>
<keyword evidence="9" id="KW-1185">Reference proteome</keyword>
<dbReference type="EMBL" id="FNQR01000011">
    <property type="protein sequence ID" value="SEA95961.1"/>
    <property type="molecule type" value="Genomic_DNA"/>
</dbReference>
<dbReference type="EC" id="3.6.1.41" evidence="1"/>
<name>A0A1H4FFK9_9BACI</name>
<dbReference type="PANTHER" id="PTHR35795">
    <property type="entry name" value="SLR1885 PROTEIN"/>
    <property type="match status" value="1"/>
</dbReference>
<dbReference type="InterPro" id="IPR006674">
    <property type="entry name" value="HD_domain"/>
</dbReference>
<dbReference type="CDD" id="cd00077">
    <property type="entry name" value="HDc"/>
    <property type="match status" value="1"/>
</dbReference>
<dbReference type="GO" id="GO:0000166">
    <property type="term" value="F:nucleotide binding"/>
    <property type="evidence" value="ECO:0007669"/>
    <property type="project" value="UniProtKB-KW"/>
</dbReference>
<dbReference type="InterPro" id="IPR003607">
    <property type="entry name" value="HD/PDEase_dom"/>
</dbReference>
<evidence type="ECO:0000256" key="6">
    <source>
        <dbReference type="ARBA" id="ARBA00049417"/>
    </source>
</evidence>
<accession>A0A1H4FFK9</accession>
<comment type="catalytic activity">
    <reaction evidence="6">
        <text>P(1),P(4)-bis(5'-adenosyl) tetraphosphate + H2O = 2 ADP + 2 H(+)</text>
        <dbReference type="Rhea" id="RHEA:24252"/>
        <dbReference type="ChEBI" id="CHEBI:15377"/>
        <dbReference type="ChEBI" id="CHEBI:15378"/>
        <dbReference type="ChEBI" id="CHEBI:58141"/>
        <dbReference type="ChEBI" id="CHEBI:456216"/>
        <dbReference type="EC" id="3.6.1.41"/>
    </reaction>
</comment>
<dbReference type="PANTHER" id="PTHR35795:SF1">
    <property type="entry name" value="BIS(5'-NUCLEOSYL)-TETRAPHOSPHATASE, SYMMETRICAL"/>
    <property type="match status" value="1"/>
</dbReference>
<evidence type="ECO:0000259" key="7">
    <source>
        <dbReference type="PROSITE" id="PS51831"/>
    </source>
</evidence>
<dbReference type="NCBIfam" id="TIGR00277">
    <property type="entry name" value="HDIG"/>
    <property type="match status" value="1"/>
</dbReference>
<dbReference type="InterPro" id="IPR005249">
    <property type="entry name" value="YqeK"/>
</dbReference>
<dbReference type="STRING" id="571932.SAMN05421743_11180"/>
<dbReference type="Gene3D" id="1.10.3210.10">
    <property type="entry name" value="Hypothetical protein af1432"/>
    <property type="match status" value="1"/>
</dbReference>
<organism evidence="8 9">
    <name type="scientific">Thalassobacillus cyri</name>
    <dbReference type="NCBI Taxonomy" id="571932"/>
    <lineage>
        <taxon>Bacteria</taxon>
        <taxon>Bacillati</taxon>
        <taxon>Bacillota</taxon>
        <taxon>Bacilli</taxon>
        <taxon>Bacillales</taxon>
        <taxon>Bacillaceae</taxon>
        <taxon>Thalassobacillus</taxon>
    </lineage>
</organism>
<dbReference type="Proteomes" id="UP000198584">
    <property type="component" value="Unassembled WGS sequence"/>
</dbReference>
<evidence type="ECO:0000313" key="9">
    <source>
        <dbReference type="Proteomes" id="UP000198584"/>
    </source>
</evidence>
<dbReference type="NCBIfam" id="TIGR00488">
    <property type="entry name" value="bis(5'-nucleosyl)-tetraphosphatase (symmetrical) YqeK"/>
    <property type="match status" value="1"/>
</dbReference>
<evidence type="ECO:0000256" key="1">
    <source>
        <dbReference type="ARBA" id="ARBA00012506"/>
    </source>
</evidence>
<evidence type="ECO:0000256" key="5">
    <source>
        <dbReference type="ARBA" id="ARBA00023004"/>
    </source>
</evidence>
<evidence type="ECO:0000313" key="8">
    <source>
        <dbReference type="EMBL" id="SEA95961.1"/>
    </source>
</evidence>
<reference evidence="8 9" key="1">
    <citation type="submission" date="2016-10" db="EMBL/GenBank/DDBJ databases">
        <authorList>
            <person name="de Groot N.N."/>
        </authorList>
    </citation>
    <scope>NUCLEOTIDE SEQUENCE [LARGE SCALE GENOMIC DNA]</scope>
    <source>
        <strain evidence="8 9">CCM7597</strain>
    </source>
</reference>
<evidence type="ECO:0000256" key="3">
    <source>
        <dbReference type="ARBA" id="ARBA00022741"/>
    </source>
</evidence>
<dbReference type="InterPro" id="IPR006675">
    <property type="entry name" value="HDIG_dom"/>
</dbReference>
<protein>
    <recommendedName>
        <fullName evidence="1">bis(5'-nucleosyl)-tetraphosphatase (symmetrical)</fullName>
        <ecNumber evidence="1">3.6.1.41</ecNumber>
    </recommendedName>
</protein>
<dbReference type="SMART" id="SM00471">
    <property type="entry name" value="HDc"/>
    <property type="match status" value="1"/>
</dbReference>
<proteinExistence type="predicted"/>
<gene>
    <name evidence="8" type="ORF">SAMN05421743_11180</name>
</gene>
<dbReference type="GO" id="GO:0008803">
    <property type="term" value="F:bis(5'-nucleosyl)-tetraphosphatase (symmetrical) activity"/>
    <property type="evidence" value="ECO:0007669"/>
    <property type="project" value="UniProtKB-EC"/>
</dbReference>
<keyword evidence="4 8" id="KW-0378">Hydrolase</keyword>